<evidence type="ECO:0000313" key="5">
    <source>
        <dbReference type="EMBL" id="MEQ5347657.1"/>
    </source>
</evidence>
<keyword evidence="2" id="KW-0964">Secreted</keyword>
<comment type="caution">
    <text evidence="5">The sequence shown here is derived from an EMBL/GenBank/DDBJ whole genome shotgun (WGS) entry which is preliminary data.</text>
</comment>
<proteinExistence type="predicted"/>
<dbReference type="PRINTS" id="PR00313">
    <property type="entry name" value="CABNDNGRPT"/>
</dbReference>
<dbReference type="SUPFAM" id="SSF158842">
    <property type="entry name" value="PMT central region-like"/>
    <property type="match status" value="1"/>
</dbReference>
<reference evidence="5 6" key="1">
    <citation type="submission" date="2024-04" db="EMBL/GenBank/DDBJ databases">
        <title>Role of Flies in the Dissemination of Carbapenem-Resistant Enterobacteriaceae (CRE): An Epidemiological and Genomic Study in China.</title>
        <authorList>
            <person name="Kaichao C."/>
            <person name="Zhang R."/>
            <person name="Chen S."/>
        </authorList>
    </citation>
    <scope>NUCLEOTIDE SEQUENCE [LARGE SCALE GENOMIC DNA]</scope>
    <source>
        <strain evidence="6">fly-1011</strain>
    </source>
</reference>
<dbReference type="SUPFAM" id="SSF51120">
    <property type="entry name" value="beta-Roll"/>
    <property type="match status" value="2"/>
</dbReference>
<organism evidence="5 6">
    <name type="scientific">Proteus genomosp. 6</name>
    <dbReference type="NCBI Taxonomy" id="1311820"/>
    <lineage>
        <taxon>Bacteria</taxon>
        <taxon>Pseudomonadati</taxon>
        <taxon>Pseudomonadota</taxon>
        <taxon>Gammaproteobacteria</taxon>
        <taxon>Enterobacterales</taxon>
        <taxon>Morganellaceae</taxon>
        <taxon>Proteus</taxon>
    </lineage>
</organism>
<feature type="transmembrane region" description="Helical" evidence="4">
    <location>
        <begin position="1706"/>
        <end position="1727"/>
    </location>
</feature>
<evidence type="ECO:0000256" key="4">
    <source>
        <dbReference type="SAM" id="Phobius"/>
    </source>
</evidence>
<accession>A0ABV1L7C8</accession>
<evidence type="ECO:0000256" key="3">
    <source>
        <dbReference type="ARBA" id="ARBA00022837"/>
    </source>
</evidence>
<dbReference type="Gene3D" id="2.150.10.10">
    <property type="entry name" value="Serralysin-like metalloprotease, C-terminal"/>
    <property type="match status" value="2"/>
</dbReference>
<sequence>MNGFRKLIFKDDINRIALIIENHIKEHSAELFCKFESVKRVLTENYTSILISKNEYEANEFLRRIENNFSLYNKNEFTKSIDFFRVKINLSIENLFLNSAKLTARESIKIKKERMNTLLFQHFSGTYYVELEKKSLILEIDNENDIFKIIDFEGESDFFYSKGDLINSIGNTIKENNNDDFLYYRNYNKKEYSNYFNLNEDWNLSNHDIINKIISDIKIKKQIDINSRFSIELNESYSYKNIFIIRDKIEETEKVLHIYIDDIEEAFTIAKSKYSQIPENGEHLIYKVGTGWFTTKIKDNIEKRFSQYEDLLKPLEKIMSRVNLIASTETNYDFSHFQSLAGLCYGLSLNYLLEIRNSGLEGGHKYLFWLKENISSYQNEKEIILNELDSILFNNIQEYEVLNLMKEVKNIIFSQHFQMERLCNKVQYFVFDSLKSAKYEEILNKKGLGKSNIHHLGFSQEEVSHHIDHIMQGYNDYYAIIAFKDHAIAIAYKKYSENNYKFTLFDSNSELLEFSDPLSIKEVLASKMDFYGAHEIEGKKYITFDEYKKTDSLNYRSVWNNDDVDTNKGIAESIKKIGFSLPFSEGVTGRIIYYSEQRDLILELRKENVLIEVVVKNSYVDEGIYLVKHYIDDILENNQASKIILNKNDDNSIDIEVVEFNNFQEVKKRNGYVEFNDIYYRNLIEINSYLVKGNKSKELKEIVFLIDILNGNIYFDKLTASFSLINKINLFNDDKNISLNGILNKVKNKLEDKLFYDRLIYGKKNLISLAEKNSLVASKLYQLMVNEINDGSHGVSNFIYNQIIDSPYLLWDKNRNAGIEGYDYTIEFKNNYQYLIEIIEQIDIPELKNTFLIEDNNKLHLKENYQKLSKYRDNEDINKLLDLIEIEIDVKKGNNLSSYSDLYFDYFRNNQFSNRMIVHEINQLETYFNNNYRERNYAYHPNNFYINEENIHILFDKSLNQNRNKIDCSYLLFDDNKNNFNFLFDDKKLFNGGNIDNIIIDSIDSFYQDDIIIYFYNGIKNESLNAYLNDKPEISYFLDYCLKNRIRVIATGNEEDSFFKQDFIKQKNDVETLHNIILENQFFNEKTIIFAKKEKLLSYQSGDFFIEGIAQRLNMPIYQIIDNKVSLLIDNIIVKPIIERQYIDKPLLGSSRVSNIITTEADYDDVLAFSNKEKITVENNQITKEIYQIISSWYPNYREREEFKLGYDKNIKKVIVDYSNEIILSDILDYIKSNRYDLNIYQIGSIINKVDHLNVEQHREILKELSDKIISNDISISTACRKYLYELSYFFKISDENNIEKKLTQVILDPLVNKKFNRYLMGEMTYKKWLSSDSLSEEKLTLTEKTNQAIEIIHAIYDNPTLIKKLSLLSKNLLATFFDKNKKGILYRMLLDTVSTFENYKKTINKLKNIIFMTSNKMILESLSPEIALRKVSDLNSLDILDVKNKIFDNKNKEIVKINDVSFDKSLLVSLGAKISGKNIDDIDLSNIEKWDLKLTFDPYHLNDYFLSISGSEKDKKVISLFRYLLNNKEEKVKYLLSNDVNRIDYLAASERLTKMIKLGNKGYSDKDWNLLRNASLTLPRHMKIISKIGYANITYGMWQSINSTFMLAEQLNNPLLSPKERKEIINNLAIMWSEMAYNGLSELIEIALAKGLLKYRHNPLEYVSKISTKVGIGLNVLSIGFDIYNAYDNFSRISGENNEKRKIDYIVNGSFAVVSGLVTLGVSIAMLAGSTIAGPIGIVAGAVIALATSIYNAARLIEEAKIKVNFTPLEELNNGFYAFLMGDLLPNKKNEIIYLETETQLEEMIDKNAVNYLDEIKKQNHQSRYFYTNEKQVYQEYYYYKVIPNLMGKTLDSILNPLGEYVAQRISQNISQEMAEKIAALSYHLRSEKTEYKYYLPKEAIATHETLIFDVDFYVNELNRYTMDIISDDDSPIFDNMVDSDFLKNIRTNRENIINLLGVENLSESLIKANQYKKYYVSDWNENEKFYFNTYHGNDVIAAPLITQNTFDIYNGTKRLSGGERNDMFNLFSSESPLYASRFYGREGNDTLRIIKTTNKYTGYEVSLSNNYVKFRQSEEQTNSQNFHSKLFLYQENGRLYSKQLVDSMPNIVLQDQNVIAYLDSIENVIGSEAGDDIIYGNQENNYLDGAGGADLLYGLGGNDTLVLREGYAEGGEGNDSYVILRSSLEKNYNIQFQTIINEVSHIESSIVQLNYHFDEIAAISRQGKDIIFDMKVNDGNENNELIYHSIKLKNVYDDSVNNTLSHCYTLITQDGFLLTLDENTKDKILYKFSYLEKYNKSKLIIKDFYINEIENLIVTAFNSQSRNIKLLPEFEYSGFLSGTNLRLGIHGNNQNNNYFGIDSNSYIKLSQGNDSYQIKTFLTKNKNERVNISLSDYIDKLTDDNVSHFFLTDISGFDLTFKNGLLSHRYLPDDYLTLFFDPTLLNKIVDTNVTIRLIDKDNVVFTLPTKESQQHLLTPMTDLNFTISAGNDVLMIPESLTLNKEALSTYSLDSPYSLLRSILMTQQKPHNQSIEHLPILELMAGDDIVVNHNKCSSVIDGGEGDDHIVVNHGHHILIAGEGNDNLSAGGGNDLLISESGLDYLSGGSGSNIYIVNKRYGEVTVYDEGENSQLFISGLSEQDELISSQVGDDWQYRTEDGQFILTLKTKENQTNSSVTIIKTENTLSMQSLASIIQEMAQFNEQQLTTMQGSEFIPSLTWSPLPLVTKHL</sequence>
<evidence type="ECO:0000256" key="1">
    <source>
        <dbReference type="ARBA" id="ARBA00004613"/>
    </source>
</evidence>
<dbReference type="SUPFAM" id="SSF159501">
    <property type="entry name" value="EreA/ChaN-like"/>
    <property type="match status" value="1"/>
</dbReference>
<keyword evidence="4" id="KW-0472">Membrane</keyword>
<dbReference type="InterPro" id="IPR050557">
    <property type="entry name" value="RTX_toxin/Mannuronan_C5-epim"/>
</dbReference>
<name>A0ABV1L7C8_9GAMM</name>
<dbReference type="Pfam" id="PF00353">
    <property type="entry name" value="HemolysinCabind"/>
    <property type="match status" value="2"/>
</dbReference>
<dbReference type="RefSeq" id="WP_349419780.1">
    <property type="nucleotide sequence ID" value="NZ_JBEEWF010000002.1"/>
</dbReference>
<dbReference type="Gene3D" id="1.20.140.180">
    <property type="match status" value="1"/>
</dbReference>
<keyword evidence="4" id="KW-0812">Transmembrane</keyword>
<dbReference type="InterPro" id="IPR001343">
    <property type="entry name" value="Hemolysn_Ca-bd"/>
</dbReference>
<dbReference type="EMBL" id="JBEEWF010000002">
    <property type="protein sequence ID" value="MEQ5347657.1"/>
    <property type="molecule type" value="Genomic_DNA"/>
</dbReference>
<evidence type="ECO:0000313" key="6">
    <source>
        <dbReference type="Proteomes" id="UP001436462"/>
    </source>
</evidence>
<dbReference type="PANTHER" id="PTHR38340:SF1">
    <property type="entry name" value="S-LAYER PROTEIN"/>
    <property type="match status" value="1"/>
</dbReference>
<dbReference type="PANTHER" id="PTHR38340">
    <property type="entry name" value="S-LAYER PROTEIN"/>
    <property type="match status" value="1"/>
</dbReference>
<keyword evidence="6" id="KW-1185">Reference proteome</keyword>
<keyword evidence="4" id="KW-1133">Transmembrane helix</keyword>
<dbReference type="Gene3D" id="3.40.50.11550">
    <property type="match status" value="1"/>
</dbReference>
<dbReference type="Proteomes" id="UP001436462">
    <property type="component" value="Unassembled WGS sequence"/>
</dbReference>
<gene>
    <name evidence="5" type="ORF">ABN253_05645</name>
</gene>
<keyword evidence="3" id="KW-0106">Calcium</keyword>
<comment type="subcellular location">
    <subcellularLocation>
        <location evidence="1">Secreted</location>
    </subcellularLocation>
</comment>
<protein>
    <submittedName>
        <fullName evidence="5">RTX toxin</fullName>
    </submittedName>
</protein>
<feature type="transmembrane region" description="Helical" evidence="4">
    <location>
        <begin position="1733"/>
        <end position="1755"/>
    </location>
</feature>
<dbReference type="InterPro" id="IPR011049">
    <property type="entry name" value="Serralysin-like_metalloprot_C"/>
</dbReference>
<evidence type="ECO:0000256" key="2">
    <source>
        <dbReference type="ARBA" id="ARBA00022525"/>
    </source>
</evidence>